<name>A0A9Q1JQQ8_9CARY</name>
<reference evidence="10" key="1">
    <citation type="submission" date="2022-04" db="EMBL/GenBank/DDBJ databases">
        <title>Carnegiea gigantea Genome sequencing and assembly v2.</title>
        <authorList>
            <person name="Copetti D."/>
            <person name="Sanderson M.J."/>
            <person name="Burquez A."/>
            <person name="Wojciechowski M.F."/>
        </authorList>
    </citation>
    <scope>NUCLEOTIDE SEQUENCE</scope>
    <source>
        <strain evidence="10">SGP5-SGP5p</strain>
        <tissue evidence="10">Aerial part</tissue>
    </source>
</reference>
<feature type="region of interest" description="Disordered" evidence="8">
    <location>
        <begin position="93"/>
        <end position="117"/>
    </location>
</feature>
<evidence type="ECO:0000313" key="11">
    <source>
        <dbReference type="Proteomes" id="UP001153076"/>
    </source>
</evidence>
<protein>
    <recommendedName>
        <fullName evidence="3">starch synthase</fullName>
        <ecNumber evidence="3">2.4.1.21</ecNumber>
    </recommendedName>
</protein>
<feature type="compositionally biased region" description="Basic and acidic residues" evidence="8">
    <location>
        <begin position="93"/>
        <end position="104"/>
    </location>
</feature>
<proteinExistence type="predicted"/>
<dbReference type="PANTHER" id="PTHR46083:SF2">
    <property type="entry name" value="STARCH SYNTHASE 4, CHLOROPLASTIC_AMYLOPLASTIC-RELATED"/>
    <property type="match status" value="1"/>
</dbReference>
<comment type="pathway">
    <text evidence="2">Glycan biosynthesis; starch biosynthesis.</text>
</comment>
<dbReference type="InterPro" id="IPR013534">
    <property type="entry name" value="Starch_synth_cat_dom"/>
</dbReference>
<evidence type="ECO:0000313" key="10">
    <source>
        <dbReference type="EMBL" id="KAJ8429307.1"/>
    </source>
</evidence>
<dbReference type="EMBL" id="JAKOGI010000908">
    <property type="protein sequence ID" value="KAJ8429307.1"/>
    <property type="molecule type" value="Genomic_DNA"/>
</dbReference>
<evidence type="ECO:0000256" key="7">
    <source>
        <dbReference type="SAM" id="Coils"/>
    </source>
</evidence>
<feature type="coiled-coil region" evidence="7">
    <location>
        <begin position="125"/>
        <end position="308"/>
    </location>
</feature>
<dbReference type="Proteomes" id="UP001153076">
    <property type="component" value="Unassembled WGS sequence"/>
</dbReference>
<sequence length="660" mass="75768">MNVIGAKEPSTIHFQDLINMIRNAEKNVLLLNQARIQALEELNKILQEKEALHGEINVLEMKLAETDAKIKVATQEKIHVELLEDQLEKMRKELSERGDAHEGMDEISGDEELQPNDSYNLNKELSLLKEENISLKQDLRSLKEELSNVNLTDERVAMLEKERSRLESTVKDLELKFAASQEDLAKLSPLKYKYNSLVEKVQSLQVLLDNATKQADQAILVLHQNQELRKKVDSLEESLAEANVYRLSTEKMQRYNELIQQKMQLLEERLERSDEEINSYIHLYQESMKEFQDTLNTLEEESRRRSTEGPVDDMPWEFWSQMLLMIDGWLVEKKVSSDDADVLRGMVWKRKRHIFDAYMSCKEKTEHEMLAWFLNLTSTPTRSALHIIHIAAEMAPVAKGLVNGPSGYRCTGDFLFSFIVNNLSSNVPLSDFKVGGLGDVVTGLSKALQKKGHLVEISLDVEVESYFDGYLFRNKIWVGTVEGQVFPSLDFMLLVYLYCILCVRVKIAGLPVYFIEPHHPAKFFWRGQYYGESDDFKRFSFFSRAALELLLRAGKKPDIIHCHDWQTAFVAPLYWDIYALKGLNSARICFTCHNFEYQGTALAPELASCGLDVYQLNRPDRMQDNSSGDRINPVKGAIVFSNIVTTVSPTYAQEVRTPEV</sequence>
<dbReference type="SUPFAM" id="SSF53756">
    <property type="entry name" value="UDP-Glycosyltransferase/glycogen phosphorylase"/>
    <property type="match status" value="1"/>
</dbReference>
<accession>A0A9Q1JQQ8</accession>
<evidence type="ECO:0000256" key="1">
    <source>
        <dbReference type="ARBA" id="ARBA00001478"/>
    </source>
</evidence>
<keyword evidence="6" id="KW-0750">Starch biosynthesis</keyword>
<keyword evidence="4" id="KW-0328">Glycosyltransferase</keyword>
<dbReference type="GO" id="GO:0009011">
    <property type="term" value="F:alpha-1,4-glucan glucosyltransferase (ADP-glucose donor) activity"/>
    <property type="evidence" value="ECO:0007669"/>
    <property type="project" value="UniProtKB-EC"/>
</dbReference>
<dbReference type="AlphaFoldDB" id="A0A9Q1JQQ8"/>
<feature type="domain" description="Starch synthase catalytic" evidence="9">
    <location>
        <begin position="429"/>
        <end position="659"/>
    </location>
</feature>
<keyword evidence="5" id="KW-0808">Transferase</keyword>
<evidence type="ECO:0000256" key="6">
    <source>
        <dbReference type="ARBA" id="ARBA00022922"/>
    </source>
</evidence>
<organism evidence="10 11">
    <name type="scientific">Carnegiea gigantea</name>
    <dbReference type="NCBI Taxonomy" id="171969"/>
    <lineage>
        <taxon>Eukaryota</taxon>
        <taxon>Viridiplantae</taxon>
        <taxon>Streptophyta</taxon>
        <taxon>Embryophyta</taxon>
        <taxon>Tracheophyta</taxon>
        <taxon>Spermatophyta</taxon>
        <taxon>Magnoliopsida</taxon>
        <taxon>eudicotyledons</taxon>
        <taxon>Gunneridae</taxon>
        <taxon>Pentapetalae</taxon>
        <taxon>Caryophyllales</taxon>
        <taxon>Cactineae</taxon>
        <taxon>Cactaceae</taxon>
        <taxon>Cactoideae</taxon>
        <taxon>Echinocereeae</taxon>
        <taxon>Carnegiea</taxon>
    </lineage>
</organism>
<evidence type="ECO:0000259" key="9">
    <source>
        <dbReference type="Pfam" id="PF08323"/>
    </source>
</evidence>
<dbReference type="OrthoDB" id="2018403at2759"/>
<feature type="compositionally biased region" description="Acidic residues" evidence="8">
    <location>
        <begin position="105"/>
        <end position="114"/>
    </location>
</feature>
<evidence type="ECO:0000256" key="4">
    <source>
        <dbReference type="ARBA" id="ARBA00022676"/>
    </source>
</evidence>
<dbReference type="Gene3D" id="3.40.50.2000">
    <property type="entry name" value="Glycogen Phosphorylase B"/>
    <property type="match status" value="1"/>
</dbReference>
<comment type="catalytic activity">
    <reaction evidence="1">
        <text>[(1-&gt;4)-alpha-D-glucosyl](n) + ADP-alpha-D-glucose = [(1-&gt;4)-alpha-D-glucosyl](n+1) + ADP + H(+)</text>
        <dbReference type="Rhea" id="RHEA:18189"/>
        <dbReference type="Rhea" id="RHEA-COMP:9584"/>
        <dbReference type="Rhea" id="RHEA-COMP:9587"/>
        <dbReference type="ChEBI" id="CHEBI:15378"/>
        <dbReference type="ChEBI" id="CHEBI:15444"/>
        <dbReference type="ChEBI" id="CHEBI:57498"/>
        <dbReference type="ChEBI" id="CHEBI:456216"/>
        <dbReference type="EC" id="2.4.1.21"/>
    </reaction>
</comment>
<evidence type="ECO:0000256" key="5">
    <source>
        <dbReference type="ARBA" id="ARBA00022679"/>
    </source>
</evidence>
<evidence type="ECO:0000256" key="8">
    <source>
        <dbReference type="SAM" id="MobiDB-lite"/>
    </source>
</evidence>
<keyword evidence="7" id="KW-0175">Coiled coil</keyword>
<dbReference type="GO" id="GO:0019252">
    <property type="term" value="P:starch biosynthetic process"/>
    <property type="evidence" value="ECO:0007669"/>
    <property type="project" value="UniProtKB-KW"/>
</dbReference>
<comment type="caution">
    <text evidence="10">The sequence shown here is derived from an EMBL/GenBank/DDBJ whole genome shotgun (WGS) entry which is preliminary data.</text>
</comment>
<keyword evidence="11" id="KW-1185">Reference proteome</keyword>
<dbReference type="PANTHER" id="PTHR46083">
    <property type="match status" value="1"/>
</dbReference>
<gene>
    <name evidence="10" type="ORF">Cgig2_025063</name>
</gene>
<evidence type="ECO:0000256" key="3">
    <source>
        <dbReference type="ARBA" id="ARBA00012588"/>
    </source>
</evidence>
<dbReference type="EC" id="2.4.1.21" evidence="3"/>
<dbReference type="Pfam" id="PF08323">
    <property type="entry name" value="Glyco_transf_5"/>
    <property type="match status" value="1"/>
</dbReference>
<evidence type="ECO:0000256" key="2">
    <source>
        <dbReference type="ARBA" id="ARBA00004727"/>
    </source>
</evidence>